<dbReference type="OrthoDB" id="9800865at2"/>
<evidence type="ECO:0000259" key="19">
    <source>
        <dbReference type="PROSITE" id="PS51747"/>
    </source>
</evidence>
<dbReference type="UniPathway" id="UPA00275">
    <property type="reaction ID" value="UER00401"/>
</dbReference>
<dbReference type="NCBIfam" id="TIGR00227">
    <property type="entry name" value="ribD_Cterm"/>
    <property type="match status" value="1"/>
</dbReference>
<evidence type="ECO:0000313" key="21">
    <source>
        <dbReference type="Proteomes" id="UP000001683"/>
    </source>
</evidence>
<proteinExistence type="inferred from homology"/>
<feature type="domain" description="CMP/dCMP-type deaminase" evidence="19">
    <location>
        <begin position="6"/>
        <end position="128"/>
    </location>
</feature>
<keyword evidence="7 15" id="KW-0479">Metal-binding</keyword>
<feature type="binding site" evidence="17">
    <location>
        <begin position="308"/>
        <end position="314"/>
    </location>
    <ligand>
        <name>NADP(+)</name>
        <dbReference type="ChEBI" id="CHEBI:58349"/>
    </ligand>
</feature>
<feature type="binding site" evidence="17">
    <location>
        <position position="306"/>
    </location>
    <ligand>
        <name>substrate</name>
    </ligand>
</feature>
<dbReference type="InterPro" id="IPR002125">
    <property type="entry name" value="CMP_dCMP_dom"/>
</dbReference>
<feature type="binding site" evidence="17">
    <location>
        <position position="201"/>
    </location>
    <ligand>
        <name>NADP(+)</name>
        <dbReference type="ChEBI" id="CHEBI:58349"/>
    </ligand>
</feature>
<keyword evidence="6 15" id="KW-0686">Riboflavin biosynthesis</keyword>
<evidence type="ECO:0000256" key="6">
    <source>
        <dbReference type="ARBA" id="ARBA00022619"/>
    </source>
</evidence>
<dbReference type="SUPFAM" id="SSF53597">
    <property type="entry name" value="Dihydrofolate reductase-like"/>
    <property type="match status" value="1"/>
</dbReference>
<dbReference type="RefSeq" id="WP_012446612.1">
    <property type="nucleotide sequence ID" value="NC_010718.1"/>
</dbReference>
<dbReference type="InterPro" id="IPR024072">
    <property type="entry name" value="DHFR-like_dom_sf"/>
</dbReference>
<organism evidence="20 21">
    <name type="scientific">Natranaerobius thermophilus (strain ATCC BAA-1301 / DSM 18059 / JW/NM-WN-LF)</name>
    <dbReference type="NCBI Taxonomy" id="457570"/>
    <lineage>
        <taxon>Bacteria</taxon>
        <taxon>Bacillati</taxon>
        <taxon>Bacillota</taxon>
        <taxon>Clostridia</taxon>
        <taxon>Natranaerobiales</taxon>
        <taxon>Natranaerobiaceae</taxon>
        <taxon>Natranaerobius</taxon>
    </lineage>
</organism>
<evidence type="ECO:0000256" key="13">
    <source>
        <dbReference type="ARBA" id="ARBA00049861"/>
    </source>
</evidence>
<dbReference type="InterPro" id="IPR050765">
    <property type="entry name" value="Riboflavin_Biosynth_HTPR"/>
</dbReference>
<dbReference type="InParanoid" id="B2A3U5"/>
<dbReference type="EMBL" id="CP001034">
    <property type="protein sequence ID" value="ACB83721.1"/>
    <property type="molecule type" value="Genomic_DNA"/>
</dbReference>
<feature type="binding site" evidence="18">
    <location>
        <position position="55"/>
    </location>
    <ligand>
        <name>Zn(2+)</name>
        <dbReference type="ChEBI" id="CHEBI:29105"/>
        <note>catalytic</note>
    </ligand>
</feature>
<comment type="pathway">
    <text evidence="3 15">Cofactor biosynthesis; riboflavin biosynthesis; 5-amino-6-(D-ribitylamino)uracil from GTP: step 3/4.</text>
</comment>
<dbReference type="Gene3D" id="3.40.140.10">
    <property type="entry name" value="Cytidine Deaminase, domain 2"/>
    <property type="match status" value="1"/>
</dbReference>
<feature type="binding site" evidence="17">
    <location>
        <position position="175"/>
    </location>
    <ligand>
        <name>NADP(+)</name>
        <dbReference type="ChEBI" id="CHEBI:58349"/>
    </ligand>
</feature>
<dbReference type="PANTHER" id="PTHR38011:SF7">
    <property type="entry name" value="2,5-DIAMINO-6-RIBOSYLAMINO-4(3H)-PYRIMIDINONE 5'-PHOSPHATE REDUCTASE"/>
    <property type="match status" value="1"/>
</dbReference>
<dbReference type="AlphaFoldDB" id="B2A3U5"/>
<comment type="similarity">
    <text evidence="5 15">In the C-terminal section; belongs to the HTP reductase family.</text>
</comment>
<evidence type="ECO:0000256" key="11">
    <source>
        <dbReference type="ARBA" id="ARBA00023002"/>
    </source>
</evidence>
<evidence type="ECO:0000256" key="15">
    <source>
        <dbReference type="PIRNR" id="PIRNR006769"/>
    </source>
</evidence>
<dbReference type="KEGG" id="nth:Nther_0122"/>
<dbReference type="eggNOG" id="COG0117">
    <property type="taxonomic scope" value="Bacteria"/>
</dbReference>
<sequence length="380" mass="42054">MDNWIKKDRQYMDRALDLAWKGWGKTNPNPLVGAVLVKNDDIVAQGYHGRLGGPHAEAVALEKAGREASGTTMYVTLEPCCHYGKTPPCTDKIIEAGVKRVVIASLDPHEKMAGKGVKKLRQAGIKVEVGLKKAEAEKQNEIFRKYIVTGLPYMIGKWGMSLDGKIATHTGDSRWITSEKARFDTHRLRARVAAIMVGIGTVKADDPLLTCRHPNYPGQHPVRIVVDSHLRLSLQSKVLEKISETPTIIATSEEIKHKSKEMEIAKQIENLGGEVLYLPQTSTGKVDIFELVKLLGQRGLDSVLVEGGETLHGSLIEANYYDKYIVYLGNLVIGGTNSPTPVGGKGFQALKDSVMLNNMEYEYFGDSIRIEAYPFLENQR</sequence>
<keyword evidence="11 15" id="KW-0560">Oxidoreductase</keyword>
<feature type="binding site" evidence="17">
    <location>
        <position position="159"/>
    </location>
    <ligand>
        <name>NADP(+)</name>
        <dbReference type="ChEBI" id="CHEBI:58349"/>
    </ligand>
</feature>
<feature type="binding site" evidence="17">
    <location>
        <position position="212"/>
    </location>
    <ligand>
        <name>substrate</name>
    </ligand>
</feature>
<dbReference type="FunFam" id="3.40.140.10:FF:000025">
    <property type="entry name" value="Riboflavin biosynthesis protein RibD"/>
    <property type="match status" value="1"/>
</dbReference>
<gene>
    <name evidence="20" type="ordered locus">Nther_0122</name>
</gene>
<dbReference type="NCBIfam" id="TIGR00326">
    <property type="entry name" value="eubact_ribD"/>
    <property type="match status" value="1"/>
</dbReference>
<dbReference type="EC" id="3.5.4.26" evidence="15"/>
<dbReference type="GO" id="GO:0008835">
    <property type="term" value="F:diaminohydroxyphosphoribosylaminopyrimidine deaminase activity"/>
    <property type="evidence" value="ECO:0007669"/>
    <property type="project" value="UniProtKB-EC"/>
</dbReference>
<evidence type="ECO:0000256" key="16">
    <source>
        <dbReference type="PIRSR" id="PIRSR006769-1"/>
    </source>
</evidence>
<dbReference type="GO" id="GO:0050661">
    <property type="term" value="F:NADP binding"/>
    <property type="evidence" value="ECO:0007669"/>
    <property type="project" value="InterPro"/>
</dbReference>
<feature type="binding site" evidence="18">
    <location>
        <position position="89"/>
    </location>
    <ligand>
        <name>Zn(2+)</name>
        <dbReference type="ChEBI" id="CHEBI:29105"/>
        <note>catalytic</note>
    </ligand>
</feature>
<comment type="catalytic activity">
    <reaction evidence="13 15">
        <text>5-amino-6-(5-phospho-D-ribitylamino)uracil + NADP(+) = 5-amino-6-(5-phospho-D-ribosylamino)uracil + NADPH + H(+)</text>
        <dbReference type="Rhea" id="RHEA:17845"/>
        <dbReference type="ChEBI" id="CHEBI:15378"/>
        <dbReference type="ChEBI" id="CHEBI:57783"/>
        <dbReference type="ChEBI" id="CHEBI:58349"/>
        <dbReference type="ChEBI" id="CHEBI:58421"/>
        <dbReference type="ChEBI" id="CHEBI:58453"/>
        <dbReference type="EC" id="1.1.1.193"/>
    </reaction>
</comment>
<evidence type="ECO:0000256" key="18">
    <source>
        <dbReference type="PIRSR" id="PIRSR006769-3"/>
    </source>
</evidence>
<dbReference type="STRING" id="457570.Nther_0122"/>
<feature type="binding site" evidence="17">
    <location>
        <position position="228"/>
    </location>
    <ligand>
        <name>NADP(+)</name>
        <dbReference type="ChEBI" id="CHEBI:58349"/>
    </ligand>
</feature>
<dbReference type="CDD" id="cd01284">
    <property type="entry name" value="Riboflavin_deaminase-reductase"/>
    <property type="match status" value="1"/>
</dbReference>
<dbReference type="PROSITE" id="PS00903">
    <property type="entry name" value="CYT_DCMP_DEAMINASES_1"/>
    <property type="match status" value="1"/>
</dbReference>
<dbReference type="eggNOG" id="COG1985">
    <property type="taxonomic scope" value="Bacteria"/>
</dbReference>
<feature type="binding site" evidence="17">
    <location>
        <position position="189"/>
    </location>
    <ligand>
        <name>substrate</name>
    </ligand>
</feature>
<dbReference type="GO" id="GO:0008270">
    <property type="term" value="F:zinc ion binding"/>
    <property type="evidence" value="ECO:0007669"/>
    <property type="project" value="InterPro"/>
</dbReference>
<dbReference type="Pfam" id="PF01872">
    <property type="entry name" value="RibD_C"/>
    <property type="match status" value="1"/>
</dbReference>
<keyword evidence="9 15" id="KW-0862">Zinc</keyword>
<feature type="binding site" evidence="18">
    <location>
        <position position="80"/>
    </location>
    <ligand>
        <name>Zn(2+)</name>
        <dbReference type="ChEBI" id="CHEBI:29105"/>
        <note>catalytic</note>
    </ligand>
</feature>
<protein>
    <recommendedName>
        <fullName evidence="15">Riboflavin biosynthesis protein RibD</fullName>
    </recommendedName>
    <domain>
        <recommendedName>
            <fullName evidence="15">Diaminohydroxyphosphoribosylaminopyrimidine deaminase</fullName>
            <shortName evidence="15">DRAP deaminase</shortName>
            <ecNumber evidence="15">3.5.4.26</ecNumber>
        </recommendedName>
        <alternativeName>
            <fullName evidence="15">Riboflavin-specific deaminase</fullName>
        </alternativeName>
    </domain>
    <domain>
        <recommendedName>
            <fullName evidence="15">5-amino-6-(5-phosphoribosylamino)uracil reductase</fullName>
            <ecNumber evidence="15">1.1.1.193</ecNumber>
        </recommendedName>
        <alternativeName>
            <fullName evidence="15">HTP reductase</fullName>
        </alternativeName>
    </domain>
</protein>
<dbReference type="PANTHER" id="PTHR38011">
    <property type="entry name" value="DIHYDROFOLATE REDUCTASE FAMILY PROTEIN (AFU_ORTHOLOGUE AFUA_8G06820)"/>
    <property type="match status" value="1"/>
</dbReference>
<dbReference type="InterPro" id="IPR002734">
    <property type="entry name" value="RibDG_C"/>
</dbReference>
<keyword evidence="12" id="KW-0511">Multifunctional enzyme</keyword>
<dbReference type="HOGENOM" id="CLU_036590_1_2_9"/>
<keyword evidence="8 15" id="KW-0378">Hydrolase</keyword>
<evidence type="ECO:0000256" key="4">
    <source>
        <dbReference type="ARBA" id="ARBA00005259"/>
    </source>
</evidence>
<evidence type="ECO:0000256" key="12">
    <source>
        <dbReference type="ARBA" id="ARBA00023268"/>
    </source>
</evidence>
<reference evidence="20 21" key="1">
    <citation type="submission" date="2008-04" db="EMBL/GenBank/DDBJ databases">
        <title>Complete sequence of chromosome of Natranaerobius thermophilus JW/NM-WN-LF.</title>
        <authorList>
            <consortium name="US DOE Joint Genome Institute"/>
            <person name="Copeland A."/>
            <person name="Lucas S."/>
            <person name="Lapidus A."/>
            <person name="Glavina del Rio T."/>
            <person name="Dalin E."/>
            <person name="Tice H."/>
            <person name="Bruce D."/>
            <person name="Goodwin L."/>
            <person name="Pitluck S."/>
            <person name="Chertkov O."/>
            <person name="Brettin T."/>
            <person name="Detter J.C."/>
            <person name="Han C."/>
            <person name="Kuske C.R."/>
            <person name="Schmutz J."/>
            <person name="Larimer F."/>
            <person name="Land M."/>
            <person name="Hauser L."/>
            <person name="Kyrpides N."/>
            <person name="Lykidis A."/>
            <person name="Mesbah N.M."/>
            <person name="Wiegel J."/>
        </authorList>
    </citation>
    <scope>NUCLEOTIDE SEQUENCE [LARGE SCALE GENOMIC DNA]</scope>
    <source>
        <strain evidence="21">ATCC BAA-1301 / DSM 18059 / JW/NM-WN-LF</strain>
    </source>
</reference>
<keyword evidence="21" id="KW-1185">Reference proteome</keyword>
<evidence type="ECO:0000256" key="7">
    <source>
        <dbReference type="ARBA" id="ARBA00022723"/>
    </source>
</evidence>
<comment type="similarity">
    <text evidence="4 15">In the N-terminal section; belongs to the cytidine and deoxycytidylate deaminase family.</text>
</comment>
<comment type="function">
    <text evidence="1 15">Converts 2,5-diamino-6-(ribosylamino)-4(3h)-pyrimidinone 5'-phosphate into 5-amino-6-(ribosylamino)-2,4(1h,3h)-pyrimidinedione 5'-phosphate.</text>
</comment>
<dbReference type="GO" id="GO:0009231">
    <property type="term" value="P:riboflavin biosynthetic process"/>
    <property type="evidence" value="ECO:0007669"/>
    <property type="project" value="UniProtKB-UniPathway"/>
</dbReference>
<dbReference type="SUPFAM" id="SSF53927">
    <property type="entry name" value="Cytidine deaminase-like"/>
    <property type="match status" value="1"/>
</dbReference>
<dbReference type="EC" id="1.1.1.193" evidence="15"/>
<evidence type="ECO:0000256" key="8">
    <source>
        <dbReference type="ARBA" id="ARBA00022801"/>
    </source>
</evidence>
<comment type="pathway">
    <text evidence="2 15">Cofactor biosynthesis; riboflavin biosynthesis; 5-amino-6-(D-ribitylamino)uracil from GTP: step 2/4.</text>
</comment>
<name>B2A3U5_NATTJ</name>
<evidence type="ECO:0000256" key="1">
    <source>
        <dbReference type="ARBA" id="ARBA00002151"/>
    </source>
</evidence>
<comment type="cofactor">
    <cofactor evidence="15 18">
        <name>Zn(2+)</name>
        <dbReference type="ChEBI" id="CHEBI:29105"/>
    </cofactor>
    <text evidence="15 18">Binds 1 zinc ion.</text>
</comment>
<dbReference type="PROSITE" id="PS51747">
    <property type="entry name" value="CYT_DCMP_DEAMINASES_2"/>
    <property type="match status" value="1"/>
</dbReference>
<feature type="binding site" evidence="17">
    <location>
        <position position="173"/>
    </location>
    <ligand>
        <name>substrate</name>
    </ligand>
</feature>
<dbReference type="GO" id="GO:0008703">
    <property type="term" value="F:5-amino-6-(5-phosphoribosylamino)uracil reductase activity"/>
    <property type="evidence" value="ECO:0007669"/>
    <property type="project" value="UniProtKB-EC"/>
</dbReference>
<evidence type="ECO:0000256" key="9">
    <source>
        <dbReference type="ARBA" id="ARBA00022833"/>
    </source>
</evidence>
<comment type="catalytic activity">
    <reaction evidence="14 15">
        <text>2,5-diamino-6-hydroxy-4-(5-phosphoribosylamino)-pyrimidine + H2O + H(+) = 5-amino-6-(5-phospho-D-ribosylamino)uracil + NH4(+)</text>
        <dbReference type="Rhea" id="RHEA:21868"/>
        <dbReference type="ChEBI" id="CHEBI:15377"/>
        <dbReference type="ChEBI" id="CHEBI:15378"/>
        <dbReference type="ChEBI" id="CHEBI:28938"/>
        <dbReference type="ChEBI" id="CHEBI:58453"/>
        <dbReference type="ChEBI" id="CHEBI:58614"/>
        <dbReference type="EC" id="3.5.4.26"/>
    </reaction>
</comment>
<evidence type="ECO:0000256" key="2">
    <source>
        <dbReference type="ARBA" id="ARBA00004882"/>
    </source>
</evidence>
<evidence type="ECO:0000256" key="17">
    <source>
        <dbReference type="PIRSR" id="PIRSR006769-2"/>
    </source>
</evidence>
<dbReference type="FunCoup" id="B2A3U5">
    <property type="interactions" value="407"/>
</dbReference>
<dbReference type="Gene3D" id="3.40.430.10">
    <property type="entry name" value="Dihydrofolate Reductase, subunit A"/>
    <property type="match status" value="1"/>
</dbReference>
<evidence type="ECO:0000256" key="10">
    <source>
        <dbReference type="ARBA" id="ARBA00022857"/>
    </source>
</evidence>
<dbReference type="Proteomes" id="UP000001683">
    <property type="component" value="Chromosome"/>
</dbReference>
<dbReference type="InterPro" id="IPR016192">
    <property type="entry name" value="APOBEC/CMP_deaminase_Zn-bd"/>
</dbReference>
<dbReference type="PIRSF" id="PIRSF006769">
    <property type="entry name" value="RibD"/>
    <property type="match status" value="1"/>
</dbReference>
<accession>B2A3U5</accession>
<evidence type="ECO:0000256" key="5">
    <source>
        <dbReference type="ARBA" id="ARBA00007417"/>
    </source>
</evidence>
<dbReference type="Pfam" id="PF00383">
    <property type="entry name" value="dCMP_cyt_deam_1"/>
    <property type="match status" value="1"/>
</dbReference>
<feature type="binding site" evidence="17">
    <location>
        <position position="205"/>
    </location>
    <ligand>
        <name>NADP(+)</name>
        <dbReference type="ChEBI" id="CHEBI:58349"/>
    </ligand>
</feature>
<keyword evidence="10 15" id="KW-0521">NADP</keyword>
<dbReference type="InterPro" id="IPR004794">
    <property type="entry name" value="Eubact_RibD"/>
</dbReference>
<evidence type="ECO:0000256" key="14">
    <source>
        <dbReference type="ARBA" id="ARBA00049886"/>
    </source>
</evidence>
<feature type="binding site" evidence="17">
    <location>
        <position position="209"/>
    </location>
    <ligand>
        <name>substrate</name>
    </ligand>
</feature>
<evidence type="ECO:0000256" key="3">
    <source>
        <dbReference type="ARBA" id="ARBA00004910"/>
    </source>
</evidence>
<evidence type="ECO:0000313" key="20">
    <source>
        <dbReference type="EMBL" id="ACB83721.1"/>
    </source>
</evidence>
<dbReference type="InterPro" id="IPR016193">
    <property type="entry name" value="Cytidine_deaminase-like"/>
</dbReference>
<feature type="active site" description="Proton donor" evidence="16">
    <location>
        <position position="57"/>
    </location>
</feature>
<reference evidence="20 21" key="2">
    <citation type="journal article" date="2011" name="J. Bacteriol.">
        <title>Complete genome sequence of the anaerobic, halophilic alkalithermophile Natranaerobius thermophilus JW/NM-WN-LF.</title>
        <authorList>
            <person name="Zhao B."/>
            <person name="Mesbah N.M."/>
            <person name="Dalin E."/>
            <person name="Goodwin L."/>
            <person name="Nolan M."/>
            <person name="Pitluck S."/>
            <person name="Chertkov O."/>
            <person name="Brettin T.S."/>
            <person name="Han J."/>
            <person name="Larimer F.W."/>
            <person name="Land M.L."/>
            <person name="Hauser L."/>
            <person name="Kyrpides N."/>
            <person name="Wiegel J."/>
        </authorList>
    </citation>
    <scope>NUCLEOTIDE SEQUENCE [LARGE SCALE GENOMIC DNA]</scope>
    <source>
        <strain evidence="21">ATCC BAA-1301 / DSM 18059 / JW/NM-WN-LF</strain>
    </source>
</reference>
<dbReference type="InterPro" id="IPR011549">
    <property type="entry name" value="RibD_C"/>
</dbReference>